<dbReference type="Gene3D" id="3.60.20.10">
    <property type="entry name" value="Glutamine Phosphoribosylpyrophosphate, subunit 1, domain 1"/>
    <property type="match status" value="1"/>
</dbReference>
<keyword evidence="2" id="KW-0888">Threonine protease</keyword>
<dbReference type="Proteomes" id="UP000694393">
    <property type="component" value="Unplaced"/>
</dbReference>
<accession>A0A8C8RGL0</accession>
<dbReference type="InterPro" id="IPR023333">
    <property type="entry name" value="Proteasome_suB-type"/>
</dbReference>
<dbReference type="AlphaFoldDB" id="A0A8C8RGL0"/>
<keyword evidence="8" id="KW-1185">Reference proteome</keyword>
<name>A0A8C8RGL0_9SAUR</name>
<organism evidence="7 8">
    <name type="scientific">Pelusios castaneus</name>
    <name type="common">West African mud turtle</name>
    <dbReference type="NCBI Taxonomy" id="367368"/>
    <lineage>
        <taxon>Eukaryota</taxon>
        <taxon>Metazoa</taxon>
        <taxon>Chordata</taxon>
        <taxon>Craniata</taxon>
        <taxon>Vertebrata</taxon>
        <taxon>Euteleostomi</taxon>
        <taxon>Archelosauria</taxon>
        <taxon>Testudinata</taxon>
        <taxon>Testudines</taxon>
        <taxon>Pleurodira</taxon>
        <taxon>Pelomedusidae</taxon>
        <taxon>Pelusios</taxon>
    </lineage>
</organism>
<reference evidence="7" key="2">
    <citation type="submission" date="2025-09" db="UniProtKB">
        <authorList>
            <consortium name="Ensembl"/>
        </authorList>
    </citation>
    <scope>IDENTIFICATION</scope>
</reference>
<dbReference type="GO" id="GO:0051603">
    <property type="term" value="P:proteolysis involved in protein catabolic process"/>
    <property type="evidence" value="ECO:0007669"/>
    <property type="project" value="InterPro"/>
</dbReference>
<keyword evidence="3" id="KW-0378">Hydrolase</keyword>
<dbReference type="Ensembl" id="ENSPCET00000005614.1">
    <property type="protein sequence ID" value="ENSPCEP00000005421.1"/>
    <property type="gene ID" value="ENSPCEG00000004331.1"/>
</dbReference>
<evidence type="ECO:0000259" key="6">
    <source>
        <dbReference type="Pfam" id="PF12465"/>
    </source>
</evidence>
<evidence type="ECO:0000256" key="1">
    <source>
        <dbReference type="ARBA" id="ARBA00022670"/>
    </source>
</evidence>
<evidence type="ECO:0000256" key="2">
    <source>
        <dbReference type="ARBA" id="ARBA00022698"/>
    </source>
</evidence>
<dbReference type="GO" id="GO:0004298">
    <property type="term" value="F:threonine-type endopeptidase activity"/>
    <property type="evidence" value="ECO:0007669"/>
    <property type="project" value="UniProtKB-KW"/>
</dbReference>
<dbReference type="InterPro" id="IPR001353">
    <property type="entry name" value="Proteasome_sua/b"/>
</dbReference>
<keyword evidence="1" id="KW-0645">Protease</keyword>
<dbReference type="PANTHER" id="PTHR32194:SF4">
    <property type="entry name" value="PROTEASOME SUBUNIT BETA TYPE-7"/>
    <property type="match status" value="1"/>
</dbReference>
<sequence length="278" mass="29464">MLRCDAPSRERRHVSSTPRPPWSLLLPPRNAALEKAGGVQGFRSPKARKTGTTIAGLIYKVTGTGRPYGALCQFPSLLTRALSLPSCCGAGVAADAEMTTQLLSSNMELHSLSTGRPPRVTTACHFLKQKLFRYQGHIGASLILGGVDPTGPHLYSIHPHGSTSKVPFTSMGSGAAAAIAVLEDRFKPGMELAEGQELLAEAITAGILSDLGSGGNVDLCVITQGGAQILRPFRTPVSRGKRQGRYQYQAGTTAVLTEAITPLRLEVVDETVTAMDMD</sequence>
<dbReference type="Pfam" id="PF12465">
    <property type="entry name" value="Pr_beta_C"/>
    <property type="match status" value="1"/>
</dbReference>
<dbReference type="GO" id="GO:0005839">
    <property type="term" value="C:proteasome core complex"/>
    <property type="evidence" value="ECO:0007669"/>
    <property type="project" value="InterPro"/>
</dbReference>
<reference evidence="7" key="1">
    <citation type="submission" date="2025-08" db="UniProtKB">
        <authorList>
            <consortium name="Ensembl"/>
        </authorList>
    </citation>
    <scope>IDENTIFICATION</scope>
</reference>
<evidence type="ECO:0000256" key="5">
    <source>
        <dbReference type="SAM" id="MobiDB-lite"/>
    </source>
</evidence>
<feature type="domain" description="Proteasome beta subunit C-terminal" evidence="6">
    <location>
        <begin position="237"/>
        <end position="272"/>
    </location>
</feature>
<dbReference type="GO" id="GO:0005737">
    <property type="term" value="C:cytoplasm"/>
    <property type="evidence" value="ECO:0007669"/>
    <property type="project" value="TreeGrafter"/>
</dbReference>
<evidence type="ECO:0000313" key="7">
    <source>
        <dbReference type="Ensembl" id="ENSPCEP00000005421.1"/>
    </source>
</evidence>
<dbReference type="Pfam" id="PF00227">
    <property type="entry name" value="Proteasome"/>
    <property type="match status" value="1"/>
</dbReference>
<feature type="region of interest" description="Disordered" evidence="5">
    <location>
        <begin position="1"/>
        <end position="23"/>
    </location>
</feature>
<dbReference type="PANTHER" id="PTHR32194">
    <property type="entry name" value="METALLOPROTEASE TLDD"/>
    <property type="match status" value="1"/>
</dbReference>
<protein>
    <recommendedName>
        <fullName evidence="6">Proteasome beta subunit C-terminal domain-containing protein</fullName>
    </recommendedName>
</protein>
<evidence type="ECO:0000256" key="3">
    <source>
        <dbReference type="ARBA" id="ARBA00022801"/>
    </source>
</evidence>
<keyword evidence="4" id="KW-0539">Nucleus</keyword>
<proteinExistence type="predicted"/>
<dbReference type="InterPro" id="IPR029055">
    <property type="entry name" value="Ntn_hydrolases_N"/>
</dbReference>
<evidence type="ECO:0000256" key="4">
    <source>
        <dbReference type="ARBA" id="ARBA00023242"/>
    </source>
</evidence>
<dbReference type="InterPro" id="IPR024689">
    <property type="entry name" value="Proteasome_bsu_C"/>
</dbReference>
<evidence type="ECO:0000313" key="8">
    <source>
        <dbReference type="Proteomes" id="UP000694393"/>
    </source>
</evidence>
<dbReference type="SUPFAM" id="SSF56235">
    <property type="entry name" value="N-terminal nucleophile aminohydrolases (Ntn hydrolases)"/>
    <property type="match status" value="1"/>
</dbReference>